<comment type="caution">
    <text evidence="1">The sequence shown here is derived from an EMBL/GenBank/DDBJ whole genome shotgun (WGS) entry which is preliminary data.</text>
</comment>
<gene>
    <name evidence="1" type="ORF">LOY88_001080</name>
</gene>
<name>A0ACB8V514_9EURO</name>
<accession>A0ACB8V514</accession>
<dbReference type="EMBL" id="JALBCA010000011">
    <property type="protein sequence ID" value="KAI2391556.1"/>
    <property type="molecule type" value="Genomic_DNA"/>
</dbReference>
<sequence length="963" mass="106234">MPPIHYTEAATPCPAKAASKSSTAPFTIYDEDDDTAAVDFTLDVDCILTRQSPRRVKRAATFKIHEDPATTRASGLPTATWRKTTMGKTASSLLGQPAQRLPGKQRVSFAPVPSPKRGQRKQKVEQQQQQPSPVIEQVECPQTTKDVSEPVESKDTDVKETIKRDRRRGTIYIPPDDTTMPTMFMSIFSPLKADRNDGCGIKKLEAQIAKKREQRRVSRTASPRGPLMTAVHVEQESAVPYDVAGSNTGKENVPPGASKFTDQKDAGKFDLPDFKPPSAKRRVVSAAVSSTAADKETSPQQKAVSRKSMALQPSCPNSPRRRQSNILPGKPNLQRANERLGELSKDQEKAPARSSPKQPAKRRTPTRSVVPHISIQKYPVLTEDISNPRMYEENWLAHQEIVITQLVNGLFDSARGISVPSDADSLRHELLEHYQDAYFSLLFKRVQASLLYGALRIPKDVLQRGNRLKEDVGMRRKFLDFWLTTYHPSALRAAAETVVGRRISTERDSLNGENGRPEKVTRRALEAFLDTFLIRNEDRPLKCGGEGDGVEGSPYCRTVLRGVMMILLLDKARLAAGTSLPRCLFLASSSYKSSAAALQALMSMLNPTVGDVLRPLSHIDCQVGYEQYCLQEYEYRIKNLAVDLRDGVLLTRLVELLLFLCEPESGGRESYSSSVTLPTGQVLSLVEGRESWPLSQHLKVPCNSRATKVFNVQVALSALCGVRGVGMIAKDLRPEDIVDGYREKTIALLWGLVGKWGLPGLLDWDDLKREIRRLESKILLRNNAKDGGEDDDDDDAVEKEEGQFGHGYEAEALLLRKWASCLAELKGIRLANMTTSFAGGRIFESIVDEYEVFILADQGTPGACAAKRSLAQRLRGLGCSSQFGERFISFPQLVRATLLTAELDRSIARGSTAWLTGAHFRSGLHAWRPGVPVLAAAVGVAAGTRCGGDSGGVERRPAPRVEE</sequence>
<proteinExistence type="predicted"/>
<reference evidence="1" key="1">
    <citation type="journal article" date="2022" name="bioRxiv">
        <title>Population genetic analysis of Ophidiomyces ophidiicola, the causative agent of snake fungal disease, indicates recent introductions to the USA.</title>
        <authorList>
            <person name="Ladner J.T."/>
            <person name="Palmer J.M."/>
            <person name="Ettinger C.L."/>
            <person name="Stajich J.E."/>
            <person name="Farrell T.M."/>
            <person name="Glorioso B.M."/>
            <person name="Lawson B."/>
            <person name="Price S.J."/>
            <person name="Stengle A.G."/>
            <person name="Grear D.A."/>
            <person name="Lorch J.M."/>
        </authorList>
    </citation>
    <scope>NUCLEOTIDE SEQUENCE</scope>
    <source>
        <strain evidence="1">NWHC 24266-5</strain>
    </source>
</reference>
<protein>
    <submittedName>
        <fullName evidence="1">Uncharacterized protein</fullName>
    </submittedName>
</protein>
<organism evidence="1">
    <name type="scientific">Ophidiomyces ophidiicola</name>
    <dbReference type="NCBI Taxonomy" id="1387563"/>
    <lineage>
        <taxon>Eukaryota</taxon>
        <taxon>Fungi</taxon>
        <taxon>Dikarya</taxon>
        <taxon>Ascomycota</taxon>
        <taxon>Pezizomycotina</taxon>
        <taxon>Eurotiomycetes</taxon>
        <taxon>Eurotiomycetidae</taxon>
        <taxon>Onygenales</taxon>
        <taxon>Onygenaceae</taxon>
        <taxon>Ophidiomyces</taxon>
    </lineage>
</organism>
<evidence type="ECO:0000313" key="1">
    <source>
        <dbReference type="EMBL" id="KAI2391556.1"/>
    </source>
</evidence>